<evidence type="ECO:0000313" key="8">
    <source>
        <dbReference type="Proteomes" id="UP000056322"/>
    </source>
</evidence>
<reference evidence="8" key="1">
    <citation type="submission" date="2014-12" db="EMBL/GenBank/DDBJ databases">
        <authorList>
            <person name="Salcher M.M."/>
        </authorList>
    </citation>
    <scope>NUCLEOTIDE SEQUENCE [LARGE SCALE GENOMIC DNA]</scope>
    <source>
        <strain evidence="8">MMS-10A-171</strain>
    </source>
</reference>
<keyword evidence="2 5" id="KW-0812">Transmembrane</keyword>
<dbReference type="OrthoDB" id="871774at2"/>
<dbReference type="InterPro" id="IPR007016">
    <property type="entry name" value="O-antigen_ligase-rel_domated"/>
</dbReference>
<proteinExistence type="predicted"/>
<feature type="transmembrane region" description="Helical" evidence="5">
    <location>
        <begin position="199"/>
        <end position="215"/>
    </location>
</feature>
<feature type="transmembrane region" description="Helical" evidence="5">
    <location>
        <begin position="326"/>
        <end position="345"/>
    </location>
</feature>
<dbReference type="AlphaFoldDB" id="A0A0B7IZS3"/>
<dbReference type="GO" id="GO:0016020">
    <property type="term" value="C:membrane"/>
    <property type="evidence" value="ECO:0007669"/>
    <property type="project" value="UniProtKB-SubCell"/>
</dbReference>
<dbReference type="InterPro" id="IPR051533">
    <property type="entry name" value="WaaL-like"/>
</dbReference>
<gene>
    <name evidence="7" type="ORF">BN1209_0970</name>
</gene>
<evidence type="ECO:0000313" key="7">
    <source>
        <dbReference type="EMBL" id="CEN56012.1"/>
    </source>
</evidence>
<protein>
    <submittedName>
        <fullName evidence="7">Putative teichuronic acid biosynthesis protein TuaE</fullName>
    </submittedName>
</protein>
<feature type="transmembrane region" description="Helical" evidence="5">
    <location>
        <begin position="357"/>
        <end position="377"/>
    </location>
</feature>
<accession>A0A0B7IZS3</accession>
<evidence type="ECO:0000256" key="5">
    <source>
        <dbReference type="SAM" id="Phobius"/>
    </source>
</evidence>
<evidence type="ECO:0000256" key="1">
    <source>
        <dbReference type="ARBA" id="ARBA00004141"/>
    </source>
</evidence>
<comment type="subcellular location">
    <subcellularLocation>
        <location evidence="1">Membrane</location>
        <topology evidence="1">Multi-pass membrane protein</topology>
    </subcellularLocation>
</comment>
<keyword evidence="8" id="KW-1185">Reference proteome</keyword>
<dbReference type="KEGG" id="mbac:BN1209_0970"/>
<evidence type="ECO:0000259" key="6">
    <source>
        <dbReference type="Pfam" id="PF04932"/>
    </source>
</evidence>
<dbReference type="PANTHER" id="PTHR37422">
    <property type="entry name" value="TEICHURONIC ACID BIOSYNTHESIS PROTEIN TUAE"/>
    <property type="match status" value="1"/>
</dbReference>
<keyword evidence="3 5" id="KW-1133">Transmembrane helix</keyword>
<dbReference type="STRING" id="1581680.BN1209_0970"/>
<dbReference type="EMBL" id="LN794158">
    <property type="protein sequence ID" value="CEN56012.1"/>
    <property type="molecule type" value="Genomic_DNA"/>
</dbReference>
<organism evidence="7 8">
    <name type="scientific">Candidatus Methylopumilus turicensis</name>
    <dbReference type="NCBI Taxonomy" id="1581680"/>
    <lineage>
        <taxon>Bacteria</taxon>
        <taxon>Pseudomonadati</taxon>
        <taxon>Pseudomonadota</taxon>
        <taxon>Betaproteobacteria</taxon>
        <taxon>Nitrosomonadales</taxon>
        <taxon>Methylophilaceae</taxon>
        <taxon>Candidatus Methylopumilus</taxon>
    </lineage>
</organism>
<keyword evidence="4 5" id="KW-0472">Membrane</keyword>
<name>A0A0B7IZS3_9PROT</name>
<dbReference type="Proteomes" id="UP000056322">
    <property type="component" value="Chromosome 1"/>
</dbReference>
<evidence type="ECO:0000256" key="4">
    <source>
        <dbReference type="ARBA" id="ARBA00023136"/>
    </source>
</evidence>
<dbReference type="RefSeq" id="WP_045751193.1">
    <property type="nucleotide sequence ID" value="NZ_LN794158.1"/>
</dbReference>
<feature type="transmembrane region" description="Helical" evidence="5">
    <location>
        <begin position="148"/>
        <end position="167"/>
    </location>
</feature>
<dbReference type="PANTHER" id="PTHR37422:SF13">
    <property type="entry name" value="LIPOPOLYSACCHARIDE BIOSYNTHESIS PROTEIN PA4999-RELATED"/>
    <property type="match status" value="1"/>
</dbReference>
<feature type="domain" description="O-antigen ligase-related" evidence="6">
    <location>
        <begin position="183"/>
        <end position="332"/>
    </location>
</feature>
<feature type="transmembrane region" description="Helical" evidence="5">
    <location>
        <begin position="174"/>
        <end position="193"/>
    </location>
</feature>
<evidence type="ECO:0000256" key="2">
    <source>
        <dbReference type="ARBA" id="ARBA00022692"/>
    </source>
</evidence>
<feature type="transmembrane region" description="Helical" evidence="5">
    <location>
        <begin position="7"/>
        <end position="25"/>
    </location>
</feature>
<evidence type="ECO:0000256" key="3">
    <source>
        <dbReference type="ARBA" id="ARBA00022989"/>
    </source>
</evidence>
<feature type="transmembrane region" description="Helical" evidence="5">
    <location>
        <begin position="222"/>
        <end position="243"/>
    </location>
</feature>
<feature type="transmembrane region" description="Helical" evidence="5">
    <location>
        <begin position="58"/>
        <end position="76"/>
    </location>
</feature>
<dbReference type="Pfam" id="PF04932">
    <property type="entry name" value="Wzy_C"/>
    <property type="match status" value="1"/>
</dbReference>
<feature type="transmembrane region" description="Helical" evidence="5">
    <location>
        <begin position="110"/>
        <end position="128"/>
    </location>
</feature>
<dbReference type="HOGENOM" id="CLU_668892_0_0_4"/>
<sequence>MQSQKILKNLEIILLSLMIISLPSLEAPKNVFLVFYVIVALIRQFGNPHRLVWSQWDSIFLALLGTALMSTLFAGMPQHEEWKGFKVLVTMISTGWLVSRSHYAEKELALLFKVTVLGAIPPLAWGLWELFVSHTKIALQIHSVGHVNHSAIYLVMIFGAAIGWLLSYGSESKILNRVLLAALSILFFISLIIGQSRGALGVGALMAVLISLSLGKTWKIKCLGIATTLIIIVAAVIFNAGVVQKEISNEKNNYVLSGRERVWNVSLEAARFHPILGLGMSNWHFITLDQLKASVEKRHETFNPNNYWISVGHSHNLYLTALVDRGIVGLGVTLVFMLAWLRHLTKTFKLTKLSNQAAYLWGGSFSAWLATFGIGFVNTTFHHEHGILACLLLGLYLNYTRPHQQHL</sequence>